<keyword evidence="1" id="KW-0812">Transmembrane</keyword>
<feature type="transmembrane region" description="Helical" evidence="1">
    <location>
        <begin position="14"/>
        <end position="36"/>
    </location>
</feature>
<evidence type="ECO:0000256" key="1">
    <source>
        <dbReference type="SAM" id="Phobius"/>
    </source>
</evidence>
<keyword evidence="1" id="KW-0472">Membrane</keyword>
<dbReference type="AlphaFoldDB" id="A0A6J7FLD4"/>
<dbReference type="InterPro" id="IPR019251">
    <property type="entry name" value="DUF2231_TM"/>
</dbReference>
<evidence type="ECO:0000313" key="3">
    <source>
        <dbReference type="EMBL" id="CAB4892453.1"/>
    </source>
</evidence>
<proteinExistence type="predicted"/>
<feature type="transmembrane region" description="Helical" evidence="1">
    <location>
        <begin position="125"/>
        <end position="146"/>
    </location>
</feature>
<accession>A0A6J7FLD4</accession>
<keyword evidence="1" id="KW-1133">Transmembrane helix</keyword>
<sequence length="164" mass="17293">MELNSLFGLPAHPILVHAAVVLVPLAAIGLVLIALVPKLRPKYATLVAIFATLSAGSVGVAQGSGESLQEAVRNSVKDPALLRTHTQMGEDLLPWAAGMFVVAAFIFVVEFMRRRDKPLKLPVQATNIAIMVLSVVVAAGSVYMVIKIGHSGAKSTWNAVNTDG</sequence>
<feature type="domain" description="DUF2231" evidence="2">
    <location>
        <begin position="8"/>
        <end position="158"/>
    </location>
</feature>
<gene>
    <name evidence="3" type="ORF">UFOPK3376_02951</name>
</gene>
<dbReference type="Pfam" id="PF09990">
    <property type="entry name" value="DUF2231"/>
    <property type="match status" value="1"/>
</dbReference>
<name>A0A6J7FLD4_9ZZZZ</name>
<organism evidence="3">
    <name type="scientific">freshwater metagenome</name>
    <dbReference type="NCBI Taxonomy" id="449393"/>
    <lineage>
        <taxon>unclassified sequences</taxon>
        <taxon>metagenomes</taxon>
        <taxon>ecological metagenomes</taxon>
    </lineage>
</organism>
<feature type="transmembrane region" description="Helical" evidence="1">
    <location>
        <begin position="92"/>
        <end position="113"/>
    </location>
</feature>
<dbReference type="EMBL" id="CAFBLP010000119">
    <property type="protein sequence ID" value="CAB4892453.1"/>
    <property type="molecule type" value="Genomic_DNA"/>
</dbReference>
<feature type="transmembrane region" description="Helical" evidence="1">
    <location>
        <begin position="43"/>
        <end position="61"/>
    </location>
</feature>
<reference evidence="3" key="1">
    <citation type="submission" date="2020-05" db="EMBL/GenBank/DDBJ databases">
        <authorList>
            <person name="Chiriac C."/>
            <person name="Salcher M."/>
            <person name="Ghai R."/>
            <person name="Kavagutti S V."/>
        </authorList>
    </citation>
    <scope>NUCLEOTIDE SEQUENCE</scope>
</reference>
<protein>
    <submittedName>
        <fullName evidence="3">Unannotated protein</fullName>
    </submittedName>
</protein>
<evidence type="ECO:0000259" key="2">
    <source>
        <dbReference type="Pfam" id="PF09990"/>
    </source>
</evidence>